<feature type="transmembrane region" description="Helical" evidence="11">
    <location>
        <begin position="56"/>
        <end position="78"/>
    </location>
</feature>
<sequence>MAAATPTPAPLNSPAGVITASLVGTTIEFYDFYVYATAAVLVFPTLFFPSENDTTALLASFAVFGAAMGARPIGAIVFGHLGDKRGRKTTLVISLLTMGVATFLIGLLPTYASIGIVAPALLLLLRLAQGFALGGEWSGAALVATENAPANKRALYGTFPQLGAPIGFIIANGLFLIINAALPHPDDPLLKSEAFLNWGWRIPFLFSAIMVIIGLWVRLKLVESEAFVTAEKKGAIRKLPLSETLRHHWRAVILGTFIMLATYVLFYLMTSFTLTFGTAAPDADVPGLGIPYIRFVLLQIVAVVFFGIFTAVSGPLADRFGRRSLLLVVTGLIIVFGLSFGVLLTPHGEGAATTGYVLGFLIVGFSLMGFTFGPMGAFLPELFPTNVRYTGSAIAYNVSSILGAALAPIIAVALWAKADGATWLVGLYLAGSGVLTLIALILTRETKGIDYSAASHRDAAAIPVAAK</sequence>
<evidence type="ECO:0000256" key="5">
    <source>
        <dbReference type="ARBA" id="ARBA00022692"/>
    </source>
</evidence>
<dbReference type="FunFam" id="1.20.1250.20:FF:000001">
    <property type="entry name" value="Dicarboxylate MFS transporter"/>
    <property type="match status" value="1"/>
</dbReference>
<evidence type="ECO:0000256" key="8">
    <source>
        <dbReference type="ARBA" id="ARBA00023136"/>
    </source>
</evidence>
<dbReference type="PROSITE" id="PS50850">
    <property type="entry name" value="MFS"/>
    <property type="match status" value="1"/>
</dbReference>
<feature type="transmembrane region" description="Helical" evidence="11">
    <location>
        <begin position="90"/>
        <end position="108"/>
    </location>
</feature>
<organism evidence="13 14">
    <name type="scientific">Rarobacter faecitabidus</name>
    <dbReference type="NCBI Taxonomy" id="13243"/>
    <lineage>
        <taxon>Bacteria</taxon>
        <taxon>Bacillati</taxon>
        <taxon>Actinomycetota</taxon>
        <taxon>Actinomycetes</taxon>
        <taxon>Micrococcales</taxon>
        <taxon>Rarobacteraceae</taxon>
        <taxon>Rarobacter</taxon>
    </lineage>
</organism>
<keyword evidence="4" id="KW-1003">Cell membrane</keyword>
<evidence type="ECO:0000313" key="13">
    <source>
        <dbReference type="EMBL" id="TQL58646.1"/>
    </source>
</evidence>
<name>A0A542ZE68_RARFA</name>
<dbReference type="PANTHER" id="PTHR43045">
    <property type="entry name" value="SHIKIMATE TRANSPORTER"/>
    <property type="match status" value="1"/>
</dbReference>
<feature type="transmembrane region" description="Helical" evidence="11">
    <location>
        <begin position="251"/>
        <end position="272"/>
    </location>
</feature>
<keyword evidence="14" id="KW-1185">Reference proteome</keyword>
<dbReference type="EMBL" id="VFOS01000003">
    <property type="protein sequence ID" value="TQL58646.1"/>
    <property type="molecule type" value="Genomic_DNA"/>
</dbReference>
<dbReference type="InterPro" id="IPR011701">
    <property type="entry name" value="MFS"/>
</dbReference>
<keyword evidence="6" id="KW-0769">Symport</keyword>
<keyword evidence="3" id="KW-0813">Transport</keyword>
<dbReference type="OrthoDB" id="8953821at2"/>
<feature type="domain" description="Major facilitator superfamily (MFS) profile" evidence="12">
    <location>
        <begin position="17"/>
        <end position="447"/>
    </location>
</feature>
<dbReference type="CDD" id="cd17369">
    <property type="entry name" value="MFS_ShiA_like"/>
    <property type="match status" value="1"/>
</dbReference>
<dbReference type="InterPro" id="IPR005829">
    <property type="entry name" value="Sugar_transporter_CS"/>
</dbReference>
<dbReference type="SUPFAM" id="SSF103473">
    <property type="entry name" value="MFS general substrate transporter"/>
    <property type="match status" value="1"/>
</dbReference>
<feature type="transmembrane region" description="Helical" evidence="11">
    <location>
        <begin position="356"/>
        <end position="382"/>
    </location>
</feature>
<feature type="transmembrane region" description="Helical" evidence="11">
    <location>
        <begin position="154"/>
        <end position="178"/>
    </location>
</feature>
<evidence type="ECO:0000256" key="11">
    <source>
        <dbReference type="SAM" id="Phobius"/>
    </source>
</evidence>
<dbReference type="InterPro" id="IPR036259">
    <property type="entry name" value="MFS_trans_sf"/>
</dbReference>
<evidence type="ECO:0000256" key="6">
    <source>
        <dbReference type="ARBA" id="ARBA00022847"/>
    </source>
</evidence>
<feature type="transmembrane region" description="Helical" evidence="11">
    <location>
        <begin position="198"/>
        <end position="217"/>
    </location>
</feature>
<protein>
    <recommendedName>
        <fullName evidence="10">Putative proline/betaine transporter</fullName>
    </recommendedName>
</protein>
<dbReference type="GO" id="GO:0015293">
    <property type="term" value="F:symporter activity"/>
    <property type="evidence" value="ECO:0007669"/>
    <property type="project" value="UniProtKB-KW"/>
</dbReference>
<evidence type="ECO:0000256" key="7">
    <source>
        <dbReference type="ARBA" id="ARBA00022989"/>
    </source>
</evidence>
<dbReference type="Pfam" id="PF07690">
    <property type="entry name" value="MFS_1"/>
    <property type="match status" value="1"/>
</dbReference>
<proteinExistence type="inferred from homology"/>
<keyword evidence="8 11" id="KW-0472">Membrane</keyword>
<feature type="transmembrane region" description="Helical" evidence="11">
    <location>
        <begin position="324"/>
        <end position="344"/>
    </location>
</feature>
<evidence type="ECO:0000313" key="14">
    <source>
        <dbReference type="Proteomes" id="UP000315389"/>
    </source>
</evidence>
<dbReference type="PROSITE" id="PS00216">
    <property type="entry name" value="SUGAR_TRANSPORT_1"/>
    <property type="match status" value="1"/>
</dbReference>
<evidence type="ECO:0000256" key="9">
    <source>
        <dbReference type="ARBA" id="ARBA00037295"/>
    </source>
</evidence>
<evidence type="ECO:0000256" key="10">
    <source>
        <dbReference type="ARBA" id="ARBA00039918"/>
    </source>
</evidence>
<gene>
    <name evidence="13" type="ORF">FB461_2064</name>
</gene>
<dbReference type="PANTHER" id="PTHR43045:SF2">
    <property type="entry name" value="INNER MEMBRANE METABOLITE TRANSPORT PROTEIN YHJE"/>
    <property type="match status" value="1"/>
</dbReference>
<keyword evidence="5 11" id="KW-0812">Transmembrane</keyword>
<accession>A0A542ZE68</accession>
<dbReference type="Proteomes" id="UP000315389">
    <property type="component" value="Unassembled WGS sequence"/>
</dbReference>
<evidence type="ECO:0000256" key="2">
    <source>
        <dbReference type="ARBA" id="ARBA00008240"/>
    </source>
</evidence>
<reference evidence="13 14" key="1">
    <citation type="submission" date="2019-06" db="EMBL/GenBank/DDBJ databases">
        <title>Sequencing the genomes of 1000 actinobacteria strains.</title>
        <authorList>
            <person name="Klenk H.-P."/>
        </authorList>
    </citation>
    <scope>NUCLEOTIDE SEQUENCE [LARGE SCALE GENOMIC DNA]</scope>
    <source>
        <strain evidence="13 14">DSM 4813</strain>
    </source>
</reference>
<feature type="transmembrane region" description="Helical" evidence="11">
    <location>
        <begin position="32"/>
        <end position="50"/>
    </location>
</feature>
<keyword evidence="7 11" id="KW-1133">Transmembrane helix</keyword>
<comment type="caution">
    <text evidence="13">The sequence shown here is derived from an EMBL/GenBank/DDBJ whole genome shotgun (WGS) entry which is preliminary data.</text>
</comment>
<dbReference type="AlphaFoldDB" id="A0A542ZE68"/>
<comment type="function">
    <text evidence="9">May be a proton symporter involved in the uptake of osmolytes such as proline and glycine betaine.</text>
</comment>
<comment type="similarity">
    <text evidence="2">Belongs to the major facilitator superfamily. Metabolite:H+ Symporter (MHS) family (TC 2.A.1.6) family.</text>
</comment>
<evidence type="ECO:0000256" key="3">
    <source>
        <dbReference type="ARBA" id="ARBA00022448"/>
    </source>
</evidence>
<dbReference type="InterPro" id="IPR020846">
    <property type="entry name" value="MFS_dom"/>
</dbReference>
<dbReference type="Gene3D" id="1.20.1250.20">
    <property type="entry name" value="MFS general substrate transporter like domains"/>
    <property type="match status" value="1"/>
</dbReference>
<feature type="transmembrane region" description="Helical" evidence="11">
    <location>
        <begin position="421"/>
        <end position="442"/>
    </location>
</feature>
<evidence type="ECO:0000259" key="12">
    <source>
        <dbReference type="PROSITE" id="PS50850"/>
    </source>
</evidence>
<dbReference type="RefSeq" id="WP_142121723.1">
    <property type="nucleotide sequence ID" value="NZ_BAAASV010000002.1"/>
</dbReference>
<dbReference type="GO" id="GO:0005886">
    <property type="term" value="C:plasma membrane"/>
    <property type="evidence" value="ECO:0007669"/>
    <property type="project" value="UniProtKB-SubCell"/>
</dbReference>
<feature type="transmembrane region" description="Helical" evidence="11">
    <location>
        <begin position="292"/>
        <end position="312"/>
    </location>
</feature>
<feature type="transmembrane region" description="Helical" evidence="11">
    <location>
        <begin position="114"/>
        <end position="133"/>
    </location>
</feature>
<evidence type="ECO:0000256" key="4">
    <source>
        <dbReference type="ARBA" id="ARBA00022475"/>
    </source>
</evidence>
<comment type="subcellular location">
    <subcellularLocation>
        <location evidence="1">Cell membrane</location>
        <topology evidence="1">Multi-pass membrane protein</topology>
    </subcellularLocation>
</comment>
<feature type="transmembrane region" description="Helical" evidence="11">
    <location>
        <begin position="394"/>
        <end position="415"/>
    </location>
</feature>
<evidence type="ECO:0000256" key="1">
    <source>
        <dbReference type="ARBA" id="ARBA00004651"/>
    </source>
</evidence>